<organism evidence="4 5">
    <name type="scientific">Nocardia huaxiensis</name>
    <dbReference type="NCBI Taxonomy" id="2755382"/>
    <lineage>
        <taxon>Bacteria</taxon>
        <taxon>Bacillati</taxon>
        <taxon>Actinomycetota</taxon>
        <taxon>Actinomycetes</taxon>
        <taxon>Mycobacteriales</taxon>
        <taxon>Nocardiaceae</taxon>
        <taxon>Nocardia</taxon>
    </lineage>
</organism>
<dbReference type="PANTHER" id="PTHR10584:SF166">
    <property type="entry name" value="RIBOKINASE"/>
    <property type="match status" value="1"/>
</dbReference>
<proteinExistence type="predicted"/>
<dbReference type="Proteomes" id="UP000515512">
    <property type="component" value="Chromosome"/>
</dbReference>
<keyword evidence="2 4" id="KW-0418">Kinase</keyword>
<evidence type="ECO:0000313" key="5">
    <source>
        <dbReference type="Proteomes" id="UP000515512"/>
    </source>
</evidence>
<dbReference type="SUPFAM" id="SSF53613">
    <property type="entry name" value="Ribokinase-like"/>
    <property type="match status" value="1"/>
</dbReference>
<dbReference type="InterPro" id="IPR002173">
    <property type="entry name" value="Carboh/pur_kinase_PfkB_CS"/>
</dbReference>
<dbReference type="AlphaFoldDB" id="A0A7D6ZF20"/>
<evidence type="ECO:0000313" key="4">
    <source>
        <dbReference type="EMBL" id="QLY28380.1"/>
    </source>
</evidence>
<dbReference type="PROSITE" id="PS00583">
    <property type="entry name" value="PFKB_KINASES_1"/>
    <property type="match status" value="1"/>
</dbReference>
<dbReference type="InterPro" id="IPR029056">
    <property type="entry name" value="Ribokinase-like"/>
</dbReference>
<gene>
    <name evidence="4" type="ORF">H0264_23745</name>
</gene>
<accession>A0A7D6ZF20</accession>
<keyword evidence="1" id="KW-0808">Transferase</keyword>
<dbReference type="Pfam" id="PF00294">
    <property type="entry name" value="PfkB"/>
    <property type="match status" value="1"/>
</dbReference>
<sequence>MTFFQVAKHGRAVSLKRMMRNPAPRSVVPATKPLDDAAAPVREILIHLRTRNGLSADRLRSTEIDIGRLEQLSIVRRYFHLSQIDASDTGSAPPTIEQSVEAVIRLAAQHLPPTDRLIADAALCLRMFDGTAPAGIDLTKLYAIKLSSRRSYLELRWRQLHTALHVIDVPPPATVRTLRDSREAKALNTLAELLVSGRVSIPTARDTVTIVGDAVVDQLHRIELIPRPGTSVWGDISRHPGGKGLNRAVALARLGLDARLLAVIGNDEEGRSIQGHLMDQRVDTSLLDVRETRTPVTTGLLTPNSEPAYIASRKVVPVDLDSPVNRRAIADSKAVVLTFEQPQEVIEQLLKYVGELKNSQAAAPWLIVNISPPREVSDSLQRHLSAVDYLVGSSNDLRGLRATDSVADVIEWLIDGGNGVRAVCSIDDTRCAVRRFDGWATEAEITPPEVLGSAGAASAFSAALTQRLVTLGSEAGADDFAWAMAAVAARPPTAGVSAAMPSAGQIEKAALTQSRL</sequence>
<dbReference type="InterPro" id="IPR011611">
    <property type="entry name" value="PfkB_dom"/>
</dbReference>
<evidence type="ECO:0000256" key="1">
    <source>
        <dbReference type="ARBA" id="ARBA00022679"/>
    </source>
</evidence>
<keyword evidence="5" id="KW-1185">Reference proteome</keyword>
<dbReference type="GO" id="GO:0016301">
    <property type="term" value="F:kinase activity"/>
    <property type="evidence" value="ECO:0007669"/>
    <property type="project" value="UniProtKB-KW"/>
</dbReference>
<name>A0A7D6ZF20_9NOCA</name>
<evidence type="ECO:0000256" key="2">
    <source>
        <dbReference type="ARBA" id="ARBA00022777"/>
    </source>
</evidence>
<dbReference type="EMBL" id="CP059399">
    <property type="protein sequence ID" value="QLY28380.1"/>
    <property type="molecule type" value="Genomic_DNA"/>
</dbReference>
<dbReference type="PANTHER" id="PTHR10584">
    <property type="entry name" value="SUGAR KINASE"/>
    <property type="match status" value="1"/>
</dbReference>
<dbReference type="Gene3D" id="3.40.1190.20">
    <property type="match status" value="1"/>
</dbReference>
<protein>
    <submittedName>
        <fullName evidence="4">Carbohydrate kinase family protein</fullName>
    </submittedName>
</protein>
<dbReference type="KEGG" id="nhu:H0264_23745"/>
<reference evidence="4 5" key="1">
    <citation type="submission" date="2020-07" db="EMBL/GenBank/DDBJ databases">
        <authorList>
            <person name="Zhuang K."/>
            <person name="Ran Y."/>
        </authorList>
    </citation>
    <scope>NUCLEOTIDE SEQUENCE [LARGE SCALE GENOMIC DNA]</scope>
    <source>
        <strain evidence="4 5">WCH-YHL-001</strain>
    </source>
</reference>
<feature type="domain" description="Carbohydrate kinase PfkB" evidence="3">
    <location>
        <begin position="208"/>
        <end position="488"/>
    </location>
</feature>
<evidence type="ECO:0000259" key="3">
    <source>
        <dbReference type="Pfam" id="PF00294"/>
    </source>
</evidence>